<comment type="caution">
    <text evidence="1">The sequence shown here is derived from an EMBL/GenBank/DDBJ whole genome shotgun (WGS) entry which is preliminary data.</text>
</comment>
<evidence type="ECO:0000313" key="1">
    <source>
        <dbReference type="EMBL" id="KAL0961289.1"/>
    </source>
</evidence>
<dbReference type="Gene3D" id="3.80.10.10">
    <property type="entry name" value="Ribonuclease Inhibitor"/>
    <property type="match status" value="1"/>
</dbReference>
<dbReference type="InterPro" id="IPR032675">
    <property type="entry name" value="LRR_dom_sf"/>
</dbReference>
<organism evidence="1 2">
    <name type="scientific">Hohenbuehelia grisea</name>
    <dbReference type="NCBI Taxonomy" id="104357"/>
    <lineage>
        <taxon>Eukaryota</taxon>
        <taxon>Fungi</taxon>
        <taxon>Dikarya</taxon>
        <taxon>Basidiomycota</taxon>
        <taxon>Agaricomycotina</taxon>
        <taxon>Agaricomycetes</taxon>
        <taxon>Agaricomycetidae</taxon>
        <taxon>Agaricales</taxon>
        <taxon>Pleurotineae</taxon>
        <taxon>Pleurotaceae</taxon>
        <taxon>Hohenbuehelia</taxon>
    </lineage>
</organism>
<accession>A0ABR3K0H7</accession>
<dbReference type="SUPFAM" id="SSF52047">
    <property type="entry name" value="RNI-like"/>
    <property type="match status" value="1"/>
</dbReference>
<name>A0ABR3K0H7_9AGAR</name>
<evidence type="ECO:0008006" key="3">
    <source>
        <dbReference type="Google" id="ProtNLM"/>
    </source>
</evidence>
<protein>
    <recommendedName>
        <fullName evidence="3">F-box domain-containing protein</fullName>
    </recommendedName>
</protein>
<gene>
    <name evidence="1" type="ORF">HGRIS_006249</name>
</gene>
<evidence type="ECO:0000313" key="2">
    <source>
        <dbReference type="Proteomes" id="UP001556367"/>
    </source>
</evidence>
<proteinExistence type="predicted"/>
<dbReference type="Proteomes" id="UP001556367">
    <property type="component" value="Unassembled WGS sequence"/>
</dbReference>
<reference evidence="2" key="1">
    <citation type="submission" date="2024-06" db="EMBL/GenBank/DDBJ databases">
        <title>Multi-omics analyses provide insights into the biosynthesis of the anticancer antibiotic pleurotin in Hohenbuehelia grisea.</title>
        <authorList>
            <person name="Weaver J.A."/>
            <person name="Alberti F."/>
        </authorList>
    </citation>
    <scope>NUCLEOTIDE SEQUENCE [LARGE SCALE GENOMIC DNA]</scope>
    <source>
        <strain evidence="2">T-177</strain>
    </source>
</reference>
<keyword evidence="2" id="KW-1185">Reference proteome</keyword>
<dbReference type="EMBL" id="JASNQZ010000001">
    <property type="protein sequence ID" value="KAL0961289.1"/>
    <property type="molecule type" value="Genomic_DNA"/>
</dbReference>
<sequence>MHVAVSGTKRSVKSTRTRTMHQCLRSREILQIIVQNIPTGQVYNSFLDTTPGSEANHVGLATLASMAQTCRAFTEPAVDKLWRELPGVEPLILLLPANSWTFQSFTNGRNEFVLTRALLPEDWKRVNYYGPRVVSLSWRDGRSSFDLPVETFRQIALYRRTATLLPNLRALEWCSQAPNLPYIHLFLNPTVTELNFIISNDWYEGILDEVLPTIPPLCPRLLSFKFYTSSVICLPIPIPTSSPIIWALESLRTLYVRTAIESSDTLLQWSAMPSLQTLRLDCSPISVPLPPLNTPCFSSLRRLELLNIQFDASLLEFFRFIHPENLTHLEIQTNSRLGAQDVLELYDEVSRFITLDTLIINIFSEHILPAYLASILHLPLLRTFHLVNPHQELDDEAISDIANAFPSLRNLRLKFCKYHSVTIGGLLPLARRCKHLERLALNHLRNAAQLYAFSSSAFQLQTRSSARLRRAGR</sequence>